<accession>A0A9Q4CUZ2</accession>
<reference evidence="1" key="1">
    <citation type="submission" date="2022-08" db="EMBL/GenBank/DDBJ databases">
        <authorList>
            <person name="Dale J.L."/>
        </authorList>
    </citation>
    <scope>NUCLEOTIDE SEQUENCE</scope>
    <source>
        <strain evidence="1">2022EL-00758</strain>
    </source>
</reference>
<dbReference type="RefSeq" id="WP_267785983.1">
    <property type="nucleotide sequence ID" value="NZ_JAPNMI010000042.1"/>
</dbReference>
<dbReference type="Proteomes" id="UP001076655">
    <property type="component" value="Unassembled WGS sequence"/>
</dbReference>
<evidence type="ECO:0000313" key="1">
    <source>
        <dbReference type="EMBL" id="MCY0792061.1"/>
    </source>
</evidence>
<gene>
    <name evidence="1" type="ORF">N0392_20635</name>
</gene>
<evidence type="ECO:0000313" key="2">
    <source>
        <dbReference type="Proteomes" id="UP001076655"/>
    </source>
</evidence>
<protein>
    <submittedName>
        <fullName evidence="1">Uncharacterized protein</fullName>
    </submittedName>
</protein>
<sequence>MNNKNYEIDELLKVKDLRKAGVFVFFMSTEPGFEWVGNKYFAGDRNDKSRLRDLIHEVIGMANSNYNYLTNEVLN</sequence>
<feature type="non-terminal residue" evidence="1">
    <location>
        <position position="75"/>
    </location>
</feature>
<dbReference type="AlphaFoldDB" id="A0A9Q4CUZ2"/>
<organism evidence="1 2">
    <name type="scientific">Morganella morganii</name>
    <name type="common">Proteus morganii</name>
    <dbReference type="NCBI Taxonomy" id="582"/>
    <lineage>
        <taxon>Bacteria</taxon>
        <taxon>Pseudomonadati</taxon>
        <taxon>Pseudomonadota</taxon>
        <taxon>Gammaproteobacteria</taxon>
        <taxon>Enterobacterales</taxon>
        <taxon>Morganellaceae</taxon>
        <taxon>Morganella</taxon>
    </lineage>
</organism>
<dbReference type="EMBL" id="JAPNMI010000042">
    <property type="protein sequence ID" value="MCY0792061.1"/>
    <property type="molecule type" value="Genomic_DNA"/>
</dbReference>
<name>A0A9Q4CUZ2_MORMO</name>
<comment type="caution">
    <text evidence="1">The sequence shown here is derived from an EMBL/GenBank/DDBJ whole genome shotgun (WGS) entry which is preliminary data.</text>
</comment>
<proteinExistence type="predicted"/>